<dbReference type="InterPro" id="IPR010496">
    <property type="entry name" value="AL/BT2_dom"/>
</dbReference>
<accession>A0A517SQ10</accession>
<feature type="domain" description="3-keto-alpha-glucoside-1,2-lyase/3-keto-2-hydroxy-glucal hydratase" evidence="2">
    <location>
        <begin position="157"/>
        <end position="252"/>
    </location>
</feature>
<name>A0A517SQ10_9BACT</name>
<dbReference type="Gene3D" id="2.60.120.560">
    <property type="entry name" value="Exo-inulinase, domain 1"/>
    <property type="match status" value="1"/>
</dbReference>
<gene>
    <name evidence="3" type="ORF">SV7mr_07000</name>
</gene>
<evidence type="ECO:0000256" key="1">
    <source>
        <dbReference type="SAM" id="MobiDB-lite"/>
    </source>
</evidence>
<evidence type="ECO:0000313" key="4">
    <source>
        <dbReference type="Proteomes" id="UP000315003"/>
    </source>
</evidence>
<evidence type="ECO:0000259" key="2">
    <source>
        <dbReference type="Pfam" id="PF06439"/>
    </source>
</evidence>
<reference evidence="3 4" key="1">
    <citation type="submission" date="2019-02" db="EMBL/GenBank/DDBJ databases">
        <title>Deep-cultivation of Planctomycetes and their phenomic and genomic characterization uncovers novel biology.</title>
        <authorList>
            <person name="Wiegand S."/>
            <person name="Jogler M."/>
            <person name="Boedeker C."/>
            <person name="Pinto D."/>
            <person name="Vollmers J."/>
            <person name="Rivas-Marin E."/>
            <person name="Kohn T."/>
            <person name="Peeters S.H."/>
            <person name="Heuer A."/>
            <person name="Rast P."/>
            <person name="Oberbeckmann S."/>
            <person name="Bunk B."/>
            <person name="Jeske O."/>
            <person name="Meyerdierks A."/>
            <person name="Storesund J.E."/>
            <person name="Kallscheuer N."/>
            <person name="Luecker S."/>
            <person name="Lage O.M."/>
            <person name="Pohl T."/>
            <person name="Merkel B.J."/>
            <person name="Hornburger P."/>
            <person name="Mueller R.-W."/>
            <person name="Bruemmer F."/>
            <person name="Labrenz M."/>
            <person name="Spormann A.M."/>
            <person name="Op den Camp H."/>
            <person name="Overmann J."/>
            <person name="Amann R."/>
            <person name="Jetten M.S.M."/>
            <person name="Mascher T."/>
            <person name="Medema M.H."/>
            <person name="Devos D.P."/>
            <person name="Kaster A.-K."/>
            <person name="Ovreas L."/>
            <person name="Rohde M."/>
            <person name="Galperin M.Y."/>
            <person name="Jogler C."/>
        </authorList>
    </citation>
    <scope>NUCLEOTIDE SEQUENCE [LARGE SCALE GENOMIC DNA]</scope>
    <source>
        <strain evidence="3 4">SV_7m_r</strain>
    </source>
</reference>
<dbReference type="Proteomes" id="UP000315003">
    <property type="component" value="Chromosome"/>
</dbReference>
<dbReference type="Pfam" id="PF06439">
    <property type="entry name" value="3keto-disac_hyd"/>
    <property type="match status" value="1"/>
</dbReference>
<sequence length="298" mass="32555">MHRLLCSIYDTFSPPADAAPGLRTRLPATAGKQHALLVAAISIAMTLCSAGSHPAGAQAPADPGNNSQAKPTSKPVAKQQWIALKDHWKQCEFGGDGEVKIKDGVVKLDFGQPITGVRWLGSFEGDKAVGSDSNDPKLLDAIKAAKKAPKLARDHYEIRWECRRNGGDDFLCAMTMPIGKNYISLVMGGWGGGITGISSIDGYDASDNETTTYKAYDNGTWYKARVRVDAAKITVWIDEIEMFDVPREGHTFDIRFEMEPCAPLGIANFECDSSIRNIHWRALTQAEKRAAARQKSEQ</sequence>
<feature type="region of interest" description="Disordered" evidence="1">
    <location>
        <begin position="53"/>
        <end position="76"/>
    </location>
</feature>
<organism evidence="3 4">
    <name type="scientific">Stieleria bergensis</name>
    <dbReference type="NCBI Taxonomy" id="2528025"/>
    <lineage>
        <taxon>Bacteria</taxon>
        <taxon>Pseudomonadati</taxon>
        <taxon>Planctomycetota</taxon>
        <taxon>Planctomycetia</taxon>
        <taxon>Pirellulales</taxon>
        <taxon>Pirellulaceae</taxon>
        <taxon>Stieleria</taxon>
    </lineage>
</organism>
<dbReference type="OrthoDB" id="282033at2"/>
<keyword evidence="4" id="KW-1185">Reference proteome</keyword>
<protein>
    <recommendedName>
        <fullName evidence="2">3-keto-alpha-glucoside-1,2-lyase/3-keto-2-hydroxy-glucal hydratase domain-containing protein</fullName>
    </recommendedName>
</protein>
<dbReference type="RefSeq" id="WP_145269197.1">
    <property type="nucleotide sequence ID" value="NZ_CP036272.1"/>
</dbReference>
<evidence type="ECO:0000313" key="3">
    <source>
        <dbReference type="EMBL" id="QDT58211.1"/>
    </source>
</evidence>
<dbReference type="EMBL" id="CP036272">
    <property type="protein sequence ID" value="QDT58211.1"/>
    <property type="molecule type" value="Genomic_DNA"/>
</dbReference>
<dbReference type="GO" id="GO:0016787">
    <property type="term" value="F:hydrolase activity"/>
    <property type="evidence" value="ECO:0007669"/>
    <property type="project" value="InterPro"/>
</dbReference>
<dbReference type="AlphaFoldDB" id="A0A517SQ10"/>
<proteinExistence type="predicted"/>